<sequence length="112" mass="12444">MFVLRPVFILRHPIMVHRLRVIQRMEAINTDSEHSLLEVQRQWRLHVALTTRLMDTGLMVMDITGITMVGTSTVSSSTQSLASAGSIAGCTGSTKCGNDSCIFVMLYDHNYA</sequence>
<keyword evidence="2" id="KW-1185">Reference proteome</keyword>
<name>A0ACB8Y819_ARCLA</name>
<reference evidence="1 2" key="2">
    <citation type="journal article" date="2022" name="Mol. Ecol. Resour.">
        <title>The genomes of chicory, endive, great burdock and yacon provide insights into Asteraceae paleo-polyploidization history and plant inulin production.</title>
        <authorList>
            <person name="Fan W."/>
            <person name="Wang S."/>
            <person name="Wang H."/>
            <person name="Wang A."/>
            <person name="Jiang F."/>
            <person name="Liu H."/>
            <person name="Zhao H."/>
            <person name="Xu D."/>
            <person name="Zhang Y."/>
        </authorList>
    </citation>
    <scope>NUCLEOTIDE SEQUENCE [LARGE SCALE GENOMIC DNA]</scope>
    <source>
        <strain evidence="2">cv. Niubang</strain>
    </source>
</reference>
<comment type="caution">
    <text evidence="1">The sequence shown here is derived from an EMBL/GenBank/DDBJ whole genome shotgun (WGS) entry which is preliminary data.</text>
</comment>
<proteinExistence type="predicted"/>
<dbReference type="EMBL" id="CM042059">
    <property type="protein sequence ID" value="KAI3681169.1"/>
    <property type="molecule type" value="Genomic_DNA"/>
</dbReference>
<gene>
    <name evidence="1" type="ORF">L6452_35953</name>
</gene>
<accession>A0ACB8Y819</accession>
<evidence type="ECO:0000313" key="2">
    <source>
        <dbReference type="Proteomes" id="UP001055879"/>
    </source>
</evidence>
<protein>
    <submittedName>
        <fullName evidence="1">Uncharacterized protein</fullName>
    </submittedName>
</protein>
<organism evidence="1 2">
    <name type="scientific">Arctium lappa</name>
    <name type="common">Greater burdock</name>
    <name type="synonym">Lappa major</name>
    <dbReference type="NCBI Taxonomy" id="4217"/>
    <lineage>
        <taxon>Eukaryota</taxon>
        <taxon>Viridiplantae</taxon>
        <taxon>Streptophyta</taxon>
        <taxon>Embryophyta</taxon>
        <taxon>Tracheophyta</taxon>
        <taxon>Spermatophyta</taxon>
        <taxon>Magnoliopsida</taxon>
        <taxon>eudicotyledons</taxon>
        <taxon>Gunneridae</taxon>
        <taxon>Pentapetalae</taxon>
        <taxon>asterids</taxon>
        <taxon>campanulids</taxon>
        <taxon>Asterales</taxon>
        <taxon>Asteraceae</taxon>
        <taxon>Carduoideae</taxon>
        <taxon>Cardueae</taxon>
        <taxon>Arctiinae</taxon>
        <taxon>Arctium</taxon>
    </lineage>
</organism>
<dbReference type="Proteomes" id="UP001055879">
    <property type="component" value="Linkage Group LG13"/>
</dbReference>
<evidence type="ECO:0000313" key="1">
    <source>
        <dbReference type="EMBL" id="KAI3681169.1"/>
    </source>
</evidence>
<reference evidence="2" key="1">
    <citation type="journal article" date="2022" name="Mol. Ecol. Resour.">
        <title>The genomes of chicory, endive, great burdock and yacon provide insights into Asteraceae palaeo-polyploidization history and plant inulin production.</title>
        <authorList>
            <person name="Fan W."/>
            <person name="Wang S."/>
            <person name="Wang H."/>
            <person name="Wang A."/>
            <person name="Jiang F."/>
            <person name="Liu H."/>
            <person name="Zhao H."/>
            <person name="Xu D."/>
            <person name="Zhang Y."/>
        </authorList>
    </citation>
    <scope>NUCLEOTIDE SEQUENCE [LARGE SCALE GENOMIC DNA]</scope>
    <source>
        <strain evidence="2">cv. Niubang</strain>
    </source>
</reference>